<dbReference type="InterPro" id="IPR001128">
    <property type="entry name" value="Cyt_P450"/>
</dbReference>
<sequence>MHPRRDRRRRNCCSLSIPTEKSVDMSVSQELLNFIYVYWKWMFPLFGVAYLVSNRFQKGLYRVPGPWLNSFSTLPRMWSVYKGKHHLEDLELHARYGKVVRVAPNLVLVSDTSEINQIYGINTQFIKSPFYDLSAVYDNEGLVPDTFVLRQNKALHSRMKRNAANAYSVNGLMQFEPWIDPVIVKLLSIFDRHAASGTAFDMGDMLKRFAMDAVCSLTFGSDFNYLEKGDEMKFLKSMSLFTAYMSIFGHVAWLHPILLGNPYIARIVSGGDSSNDAMLEISSHELGKFRESPPAEGDAMTFLSRLALNQSTNPKLITDREILTHAFGNISAGSDTTAIAMGSVIYHLLVNRAAYDRLADEIRSQLSLPVGFQEANALPYLKAVVQEAMRMHPSVGQVLGRIVPPAGATVGGFKIGAGAEVGMSPWVLHRDPEVFPDPDSFKPERWILGEGVRDEEHLRQMNRSFFSFGHGTHTCTGKHISLMEVTKLIPTLLLRYDLELAEVGQTLKFNNWWFTQHHDLRAKITRR</sequence>
<evidence type="ECO:0000256" key="7">
    <source>
        <dbReference type="PIRSR" id="PIRSR602403-1"/>
    </source>
</evidence>
<dbReference type="EMBL" id="CDPU01000003">
    <property type="protein sequence ID" value="CEO46006.1"/>
    <property type="molecule type" value="Genomic_DNA"/>
</dbReference>
<evidence type="ECO:0000256" key="6">
    <source>
        <dbReference type="ARBA" id="ARBA00023033"/>
    </source>
</evidence>
<evidence type="ECO:0000313" key="9">
    <source>
        <dbReference type="EMBL" id="CEO46006.1"/>
    </source>
</evidence>
<keyword evidence="8" id="KW-0472">Membrane</keyword>
<keyword evidence="4 7" id="KW-0479">Metal-binding</keyword>
<dbReference type="InterPro" id="IPR002403">
    <property type="entry name" value="Cyt_P450_E_grp-IV"/>
</dbReference>
<comment type="cofactor">
    <cofactor evidence="1 7">
        <name>heme</name>
        <dbReference type="ChEBI" id="CHEBI:30413"/>
    </cofactor>
</comment>
<dbReference type="PANTHER" id="PTHR24305">
    <property type="entry name" value="CYTOCHROME P450"/>
    <property type="match status" value="1"/>
</dbReference>
<keyword evidence="3 7" id="KW-0349">Heme</keyword>
<keyword evidence="6" id="KW-0503">Monooxygenase</keyword>
<dbReference type="GO" id="GO:0016705">
    <property type="term" value="F:oxidoreductase activity, acting on paired donors, with incorporation or reduction of molecular oxygen"/>
    <property type="evidence" value="ECO:0007669"/>
    <property type="project" value="InterPro"/>
</dbReference>
<organism evidence="9">
    <name type="scientific">Bionectria ochroleuca</name>
    <name type="common">Gliocladium roseum</name>
    <dbReference type="NCBI Taxonomy" id="29856"/>
    <lineage>
        <taxon>Eukaryota</taxon>
        <taxon>Fungi</taxon>
        <taxon>Dikarya</taxon>
        <taxon>Ascomycota</taxon>
        <taxon>Pezizomycotina</taxon>
        <taxon>Sordariomycetes</taxon>
        <taxon>Hypocreomycetidae</taxon>
        <taxon>Hypocreales</taxon>
        <taxon>Bionectriaceae</taxon>
        <taxon>Clonostachys</taxon>
    </lineage>
</organism>
<name>A0A0B7JU26_BIOOC</name>
<evidence type="ECO:0000256" key="8">
    <source>
        <dbReference type="SAM" id="Phobius"/>
    </source>
</evidence>
<gene>
    <name evidence="9" type="ORF">BN869_000002061_1</name>
</gene>
<keyword evidence="6" id="KW-0560">Oxidoreductase</keyword>
<dbReference type="PRINTS" id="PR00465">
    <property type="entry name" value="EP450IV"/>
</dbReference>
<dbReference type="SUPFAM" id="SSF48264">
    <property type="entry name" value="Cytochrome P450"/>
    <property type="match status" value="1"/>
</dbReference>
<dbReference type="PANTHER" id="PTHR24305:SF232">
    <property type="entry name" value="P450, PUTATIVE (EUROFUNG)-RELATED"/>
    <property type="match status" value="1"/>
</dbReference>
<reference evidence="9" key="1">
    <citation type="submission" date="2015-01" db="EMBL/GenBank/DDBJ databases">
        <authorList>
            <person name="Durling Mikael"/>
        </authorList>
    </citation>
    <scope>NUCLEOTIDE SEQUENCE</scope>
</reference>
<keyword evidence="8" id="KW-0812">Transmembrane</keyword>
<evidence type="ECO:0000256" key="4">
    <source>
        <dbReference type="ARBA" id="ARBA00022723"/>
    </source>
</evidence>
<evidence type="ECO:0008006" key="10">
    <source>
        <dbReference type="Google" id="ProtNLM"/>
    </source>
</evidence>
<feature type="binding site" description="axial binding residue" evidence="7">
    <location>
        <position position="475"/>
    </location>
    <ligand>
        <name>heme</name>
        <dbReference type="ChEBI" id="CHEBI:30413"/>
    </ligand>
    <ligandPart>
        <name>Fe</name>
        <dbReference type="ChEBI" id="CHEBI:18248"/>
    </ligandPart>
</feature>
<keyword evidence="5 7" id="KW-0408">Iron</keyword>
<protein>
    <recommendedName>
        <fullName evidence="10">Cytochrome P450</fullName>
    </recommendedName>
</protein>
<accession>A0A0B7JU26</accession>
<dbReference type="CDD" id="cd11060">
    <property type="entry name" value="CYP57A1-like"/>
    <property type="match status" value="1"/>
</dbReference>
<evidence type="ECO:0000256" key="5">
    <source>
        <dbReference type="ARBA" id="ARBA00023004"/>
    </source>
</evidence>
<evidence type="ECO:0000256" key="1">
    <source>
        <dbReference type="ARBA" id="ARBA00001971"/>
    </source>
</evidence>
<dbReference type="GO" id="GO:0004497">
    <property type="term" value="F:monooxygenase activity"/>
    <property type="evidence" value="ECO:0007669"/>
    <property type="project" value="UniProtKB-KW"/>
</dbReference>
<dbReference type="InterPro" id="IPR036396">
    <property type="entry name" value="Cyt_P450_sf"/>
</dbReference>
<evidence type="ECO:0000256" key="2">
    <source>
        <dbReference type="ARBA" id="ARBA00010617"/>
    </source>
</evidence>
<proteinExistence type="inferred from homology"/>
<dbReference type="AlphaFoldDB" id="A0A0B7JU26"/>
<dbReference type="Pfam" id="PF00067">
    <property type="entry name" value="p450"/>
    <property type="match status" value="1"/>
</dbReference>
<evidence type="ECO:0000256" key="3">
    <source>
        <dbReference type="ARBA" id="ARBA00022617"/>
    </source>
</evidence>
<keyword evidence="8" id="KW-1133">Transmembrane helix</keyword>
<comment type="similarity">
    <text evidence="2">Belongs to the cytochrome P450 family.</text>
</comment>
<dbReference type="GO" id="GO:0005506">
    <property type="term" value="F:iron ion binding"/>
    <property type="evidence" value="ECO:0007669"/>
    <property type="project" value="InterPro"/>
</dbReference>
<dbReference type="InterPro" id="IPR050121">
    <property type="entry name" value="Cytochrome_P450_monoxygenase"/>
</dbReference>
<dbReference type="GO" id="GO:0020037">
    <property type="term" value="F:heme binding"/>
    <property type="evidence" value="ECO:0007669"/>
    <property type="project" value="InterPro"/>
</dbReference>
<dbReference type="PRINTS" id="PR00385">
    <property type="entry name" value="P450"/>
</dbReference>
<feature type="transmembrane region" description="Helical" evidence="8">
    <location>
        <begin position="31"/>
        <end position="52"/>
    </location>
</feature>
<dbReference type="Gene3D" id="1.10.630.10">
    <property type="entry name" value="Cytochrome P450"/>
    <property type="match status" value="1"/>
</dbReference>